<sequence length="61" mass="6579">MTGPAITLLIVAILLVWGGLIGSISYLRARAEVDPSTLPPLPDDVVDEARQQQEAHPTRDT</sequence>
<evidence type="ECO:0000256" key="2">
    <source>
        <dbReference type="SAM" id="Phobius"/>
    </source>
</evidence>
<feature type="compositionally biased region" description="Basic and acidic residues" evidence="1">
    <location>
        <begin position="47"/>
        <end position="61"/>
    </location>
</feature>
<dbReference type="Proteomes" id="UP001500822">
    <property type="component" value="Unassembled WGS sequence"/>
</dbReference>
<accession>A0ABP8ZDD1</accession>
<keyword evidence="2" id="KW-1133">Transmembrane helix</keyword>
<keyword evidence="2" id="KW-0472">Membrane</keyword>
<reference evidence="4" key="1">
    <citation type="journal article" date="2019" name="Int. J. Syst. Evol. Microbiol.">
        <title>The Global Catalogue of Microorganisms (GCM) 10K type strain sequencing project: providing services to taxonomists for standard genome sequencing and annotation.</title>
        <authorList>
            <consortium name="The Broad Institute Genomics Platform"/>
            <consortium name="The Broad Institute Genome Sequencing Center for Infectious Disease"/>
            <person name="Wu L."/>
            <person name="Ma J."/>
        </authorList>
    </citation>
    <scope>NUCLEOTIDE SEQUENCE [LARGE SCALE GENOMIC DNA]</scope>
    <source>
        <strain evidence="4">JCM 18077</strain>
    </source>
</reference>
<dbReference type="NCBIfam" id="NF033493">
    <property type="entry name" value="MetS_like_NSS"/>
    <property type="match status" value="1"/>
</dbReference>
<dbReference type="EMBL" id="BAABIE010000012">
    <property type="protein sequence ID" value="GAA4753315.1"/>
    <property type="molecule type" value="Genomic_DNA"/>
</dbReference>
<organism evidence="3 4">
    <name type="scientific">Gordonia alkaliphila</name>
    <dbReference type="NCBI Taxonomy" id="1053547"/>
    <lineage>
        <taxon>Bacteria</taxon>
        <taxon>Bacillati</taxon>
        <taxon>Actinomycetota</taxon>
        <taxon>Actinomycetes</taxon>
        <taxon>Mycobacteriales</taxon>
        <taxon>Gordoniaceae</taxon>
        <taxon>Gordonia</taxon>
    </lineage>
</organism>
<feature type="transmembrane region" description="Helical" evidence="2">
    <location>
        <begin position="6"/>
        <end position="27"/>
    </location>
</feature>
<proteinExistence type="predicted"/>
<comment type="caution">
    <text evidence="3">The sequence shown here is derived from an EMBL/GenBank/DDBJ whole genome shotgun (WGS) entry which is preliminary data.</text>
</comment>
<name>A0ABP8ZDD1_9ACTN</name>
<evidence type="ECO:0000313" key="3">
    <source>
        <dbReference type="EMBL" id="GAA4753315.1"/>
    </source>
</evidence>
<evidence type="ECO:0008006" key="5">
    <source>
        <dbReference type="Google" id="ProtNLM"/>
    </source>
</evidence>
<evidence type="ECO:0000313" key="4">
    <source>
        <dbReference type="Proteomes" id="UP001500822"/>
    </source>
</evidence>
<evidence type="ECO:0000256" key="1">
    <source>
        <dbReference type="SAM" id="MobiDB-lite"/>
    </source>
</evidence>
<feature type="region of interest" description="Disordered" evidence="1">
    <location>
        <begin position="35"/>
        <end position="61"/>
    </location>
</feature>
<gene>
    <name evidence="3" type="ORF">GCM10023217_25810</name>
</gene>
<keyword evidence="4" id="KW-1185">Reference proteome</keyword>
<protein>
    <recommendedName>
        <fullName evidence="5">Methionine/alanine importer small subunit</fullName>
    </recommendedName>
</protein>
<dbReference type="RefSeq" id="WP_246991803.1">
    <property type="nucleotide sequence ID" value="NZ_BAABIE010000012.1"/>
</dbReference>
<keyword evidence="2" id="KW-0812">Transmembrane</keyword>